<evidence type="ECO:0000313" key="1">
    <source>
        <dbReference type="EMBL" id="EJK58785.1"/>
    </source>
</evidence>
<dbReference type="InterPro" id="IPR036737">
    <property type="entry name" value="OmpA-like_sf"/>
</dbReference>
<dbReference type="SUPFAM" id="SSF103088">
    <property type="entry name" value="OmpA-like"/>
    <property type="match status" value="1"/>
</dbReference>
<comment type="caution">
    <text evidence="1">The sequence shown here is derived from an EMBL/GenBank/DDBJ whole genome shotgun (WGS) entry which is preliminary data.</text>
</comment>
<reference evidence="1 2" key="1">
    <citation type="journal article" date="2012" name="Genome Biol.">
        <title>Genome and low-iron response of an oceanic diatom adapted to chronic iron limitation.</title>
        <authorList>
            <person name="Lommer M."/>
            <person name="Specht M."/>
            <person name="Roy A.S."/>
            <person name="Kraemer L."/>
            <person name="Andreson R."/>
            <person name="Gutowska M.A."/>
            <person name="Wolf J."/>
            <person name="Bergner S.V."/>
            <person name="Schilhabel M.B."/>
            <person name="Klostermeier U.C."/>
            <person name="Beiko R.G."/>
            <person name="Rosenstiel P."/>
            <person name="Hippler M."/>
            <person name="Laroche J."/>
        </authorList>
    </citation>
    <scope>NUCLEOTIDE SEQUENCE [LARGE SCALE GENOMIC DNA]</scope>
    <source>
        <strain evidence="1 2">CCMP1005</strain>
    </source>
</reference>
<dbReference type="AlphaFoldDB" id="K0S0F4"/>
<sequence length="277" mass="30978">MPALKDRRPAGDEASEVSPLRLDGLDDDTLALLIEYAGKLHGPRAAARFGMTCKRLRALLDARRVIAGRTRCLQRTLKASLTNFGGVDQMKTLENMEIFESWAETRLNYDNRIPFQFASVELNDSTREIVDSVKGFLDRHKNVRVRLDSHCGTAAPDGVAAAFSHIRGLAILSSVCGSDDDDGESMRIDRSRVLVRAWGKQISEKVARLDGHRFAELAQEGRGWVEVSFLLPPSGEDDEPISLPPRPQYFDANDVCPLVINYHGPLKWPLVTNRRRQ</sequence>
<evidence type="ECO:0000313" key="2">
    <source>
        <dbReference type="Proteomes" id="UP000266841"/>
    </source>
</evidence>
<proteinExistence type="predicted"/>
<dbReference type="Proteomes" id="UP000266841">
    <property type="component" value="Unassembled WGS sequence"/>
</dbReference>
<protein>
    <submittedName>
        <fullName evidence="1">Uncharacterized protein</fullName>
    </submittedName>
</protein>
<dbReference type="EMBL" id="AGNL01024240">
    <property type="protein sequence ID" value="EJK58785.1"/>
    <property type="molecule type" value="Genomic_DNA"/>
</dbReference>
<accession>K0S0F4</accession>
<organism evidence="1 2">
    <name type="scientific">Thalassiosira oceanica</name>
    <name type="common">Marine diatom</name>
    <dbReference type="NCBI Taxonomy" id="159749"/>
    <lineage>
        <taxon>Eukaryota</taxon>
        <taxon>Sar</taxon>
        <taxon>Stramenopiles</taxon>
        <taxon>Ochrophyta</taxon>
        <taxon>Bacillariophyta</taxon>
        <taxon>Coscinodiscophyceae</taxon>
        <taxon>Thalassiosirophycidae</taxon>
        <taxon>Thalassiosirales</taxon>
        <taxon>Thalassiosiraceae</taxon>
        <taxon>Thalassiosira</taxon>
    </lineage>
</organism>
<gene>
    <name evidence="1" type="ORF">THAOC_21060</name>
</gene>
<name>K0S0F4_THAOC</name>
<keyword evidence="2" id="KW-1185">Reference proteome</keyword>